<accession>A0A9P0GA07</accession>
<evidence type="ECO:0000313" key="2">
    <source>
        <dbReference type="Proteomes" id="UP001153636"/>
    </source>
</evidence>
<dbReference type="PANTHER" id="PTHR33960:SF1">
    <property type="entry name" value="SIMILAR TO KIAA0825 PROTEIN"/>
    <property type="match status" value="1"/>
</dbReference>
<sequence length="832" mass="94906">MEVMEDGNLIDKVNILIQRDMEYYTSKQTILQETICPGIIGGKLDFPRSASFASMKLVLWWEEEFVAAHKEPSGFLPKQSEDKTDQHSEDEAEGIIKDSYPSKFVSLVAKTADQFLVHLNVLTQEALDHADLTVLTGTIGAAALLKNCLWFYIKIMKDDRKISIEEIQNSYKKYHEMCEALAERLLDLHCRLVSLYILQDDECLDWENEKPFFESERGSYVIQMWWLYMKGTKEDLWNTVPPKMAQRVFAGMLNESLTILTVRYTQSTPSETRSQLIVVDISNLLVCIAELLPAICENAKEFIGFSYSTSSKILRDIHTKCQELLTCLLLRASPIDVLYKVFRKGLENVEMFKSRVTGVAPWILFALPNIFDKNNSKQIVKMNDLSPNVTTALELIVLLAQPQPNWALLLKILCMNKFKVLHLILDGTSDHFDKLETMQKPQVKYVNCKAFLCNSDGSCKDDNTSATMLQAIHYYDLIMSSTEVLLFAGSASEITDILIPAITKQPNWSNCLERRHVWNQIRQPWYEAILNFTNSLIPIAGDAVINAIQTGATMYQAMSLIIACFSQYWDYVNPALNKISSILQDFILTETVPLNNSVLVQILVCALYSYLLKKSQEVKKEVRIDDNPEATHHRTSSIVSIESASTSPEAISLAVAESLCSIDEDNKHTDQIEEFLEQVKSDCRVVECEDGLSMRMETNQLLAEVVVSDILETASGRRSLKVLYWFVKCNAEFFYQKMGISPEEDTIEPNRALTKQLSLLHTMFNIGYRPFDQLLSGKWQPNWIKFLQNTMGLSADRVWKQLSLRWEFRNISSPSIPAHTVQMINSISNIFK</sequence>
<dbReference type="OrthoDB" id="10007406at2759"/>
<gene>
    <name evidence="1" type="ORF">PSYICH_LOCUS3164</name>
</gene>
<proteinExistence type="predicted"/>
<dbReference type="EMBL" id="OV651824">
    <property type="protein sequence ID" value="CAH1102052.1"/>
    <property type="molecule type" value="Genomic_DNA"/>
</dbReference>
<organism evidence="1 2">
    <name type="scientific">Psylliodes chrysocephalus</name>
    <dbReference type="NCBI Taxonomy" id="3402493"/>
    <lineage>
        <taxon>Eukaryota</taxon>
        <taxon>Metazoa</taxon>
        <taxon>Ecdysozoa</taxon>
        <taxon>Arthropoda</taxon>
        <taxon>Hexapoda</taxon>
        <taxon>Insecta</taxon>
        <taxon>Pterygota</taxon>
        <taxon>Neoptera</taxon>
        <taxon>Endopterygota</taxon>
        <taxon>Coleoptera</taxon>
        <taxon>Polyphaga</taxon>
        <taxon>Cucujiformia</taxon>
        <taxon>Chrysomeloidea</taxon>
        <taxon>Chrysomelidae</taxon>
        <taxon>Galerucinae</taxon>
        <taxon>Alticini</taxon>
        <taxon>Psylliodes</taxon>
    </lineage>
</organism>
<evidence type="ECO:0000313" key="1">
    <source>
        <dbReference type="EMBL" id="CAH1102052.1"/>
    </source>
</evidence>
<keyword evidence="2" id="KW-1185">Reference proteome</keyword>
<dbReference type="InterPro" id="IPR027993">
    <property type="entry name" value="DUF4495"/>
</dbReference>
<reference evidence="1" key="1">
    <citation type="submission" date="2022-01" db="EMBL/GenBank/DDBJ databases">
        <authorList>
            <person name="King R."/>
        </authorList>
    </citation>
    <scope>NUCLEOTIDE SEQUENCE</scope>
</reference>
<name>A0A9P0GA07_9CUCU</name>
<dbReference type="Proteomes" id="UP001153636">
    <property type="component" value="Chromosome 12"/>
</dbReference>
<dbReference type="AlphaFoldDB" id="A0A9P0GA07"/>
<dbReference type="Pfam" id="PF14906">
    <property type="entry name" value="DUF4495"/>
    <property type="match status" value="1"/>
</dbReference>
<protein>
    <submittedName>
        <fullName evidence="1">Uncharacterized protein</fullName>
    </submittedName>
</protein>
<dbReference type="PANTHER" id="PTHR33960">
    <property type="entry name" value="SIMILAR TO KIAA0825 PROTEIN"/>
    <property type="match status" value="1"/>
</dbReference>